<dbReference type="AlphaFoldDB" id="A0A409YMN8"/>
<organism evidence="2 3">
    <name type="scientific">Gymnopilus dilepis</name>
    <dbReference type="NCBI Taxonomy" id="231916"/>
    <lineage>
        <taxon>Eukaryota</taxon>
        <taxon>Fungi</taxon>
        <taxon>Dikarya</taxon>
        <taxon>Basidiomycota</taxon>
        <taxon>Agaricomycotina</taxon>
        <taxon>Agaricomycetes</taxon>
        <taxon>Agaricomycetidae</taxon>
        <taxon>Agaricales</taxon>
        <taxon>Agaricineae</taxon>
        <taxon>Hymenogastraceae</taxon>
        <taxon>Gymnopilus</taxon>
    </lineage>
</organism>
<proteinExistence type="predicted"/>
<reference evidence="2 3" key="1">
    <citation type="journal article" date="2018" name="Evol. Lett.">
        <title>Horizontal gene cluster transfer increased hallucinogenic mushroom diversity.</title>
        <authorList>
            <person name="Reynolds H.T."/>
            <person name="Vijayakumar V."/>
            <person name="Gluck-Thaler E."/>
            <person name="Korotkin H.B."/>
            <person name="Matheny P.B."/>
            <person name="Slot J.C."/>
        </authorList>
    </citation>
    <scope>NUCLEOTIDE SEQUENCE [LARGE SCALE GENOMIC DNA]</scope>
    <source>
        <strain evidence="2 3">SRW20</strain>
    </source>
</reference>
<dbReference type="PANTHER" id="PTHR36091:SF2">
    <property type="entry name" value="AMINOGLYCOSIDE PHOSPHOTRANSFERASE DOMAIN-CONTAINING PROTEIN"/>
    <property type="match status" value="1"/>
</dbReference>
<name>A0A409YMN8_9AGAR</name>
<dbReference type="STRING" id="231916.A0A409YMN8"/>
<dbReference type="InterPro" id="IPR011009">
    <property type="entry name" value="Kinase-like_dom_sf"/>
</dbReference>
<comment type="caution">
    <text evidence="2">The sequence shown here is derived from an EMBL/GenBank/DDBJ whole genome shotgun (WGS) entry which is preliminary data.</text>
</comment>
<dbReference type="GO" id="GO:0005739">
    <property type="term" value="C:mitochondrion"/>
    <property type="evidence" value="ECO:0007669"/>
    <property type="project" value="TreeGrafter"/>
</dbReference>
<dbReference type="SUPFAM" id="SSF56112">
    <property type="entry name" value="Protein kinase-like (PK-like)"/>
    <property type="match status" value="1"/>
</dbReference>
<evidence type="ECO:0000313" key="2">
    <source>
        <dbReference type="EMBL" id="PPR04285.1"/>
    </source>
</evidence>
<dbReference type="Proteomes" id="UP000284706">
    <property type="component" value="Unassembled WGS sequence"/>
</dbReference>
<dbReference type="PANTHER" id="PTHR36091">
    <property type="entry name" value="ALTERED INHERITANCE OF MITOCHONDRIA PROTEIN 9, MITOCHONDRIAL"/>
    <property type="match status" value="1"/>
</dbReference>
<dbReference type="Pfam" id="PF01636">
    <property type="entry name" value="APH"/>
    <property type="match status" value="1"/>
</dbReference>
<accession>A0A409YMN8</accession>
<protein>
    <recommendedName>
        <fullName evidence="1">Aminoglycoside phosphotransferase domain-containing protein</fullName>
    </recommendedName>
</protein>
<evidence type="ECO:0000313" key="3">
    <source>
        <dbReference type="Proteomes" id="UP000284706"/>
    </source>
</evidence>
<sequence length="571" mass="65143">MSATNPLLSHQPSNGFHPSSLLVDPESEIFNYTTGRFLSNEAYRLRERRRVFNISGLLNIMSKAMNCKTEQIVEFRKLGEGGLNRVFLVTLDTEFQFVARIPYPLHIGRTYALASEVATMDLLRSKGLPVPEVYAYSFSSDNEAETEYILMEYVKGIDLSQIWFDLKEDEIISLMDQLARVESTLMSISFPAGGSIYYAKDAKELFGVEGVPIDGLVESVALGKGGFCVGSDVSVPMWYGRREQLNVFRGPYEDAKSVLIAGAKKELAYLDRFGAPRAPYDRLRREYYNYKKQPPSDHVKNLNQYLRLAPALVPADDSLNVFCIRHPDLSANNIRVSTGPGGLRIVSVLDWQHAVILPLFLQGGMPEFIQNEEDEVSRQMVEPALPSDFDELSEEDRDQERELFRRRLVHFHYNLSTATYNRVHHKSLVYPFNPFRRRIVIHASAPWEGETIKLLYALIDLVLDWEQFATVGTPCPVVFTEEEIAAAEKLYQNVANAERSWRQLKQVVGCGEDTWVPAAHYEVARAMSQELKQRTLEACAEDEELPKEMHSVIEANWPLDDMDEEELEEYK</sequence>
<dbReference type="Gene3D" id="3.30.200.20">
    <property type="entry name" value="Phosphorylase Kinase, domain 1"/>
    <property type="match status" value="1"/>
</dbReference>
<dbReference type="InterPro" id="IPR002575">
    <property type="entry name" value="Aminoglycoside_PTrfase"/>
</dbReference>
<dbReference type="InterPro" id="IPR051035">
    <property type="entry name" value="Mito_inheritance_9"/>
</dbReference>
<dbReference type="InParanoid" id="A0A409YMN8"/>
<evidence type="ECO:0000259" key="1">
    <source>
        <dbReference type="Pfam" id="PF01636"/>
    </source>
</evidence>
<gene>
    <name evidence="2" type="ORF">CVT26_004072</name>
</gene>
<feature type="domain" description="Aminoglycoside phosphotransferase" evidence="1">
    <location>
        <begin position="75"/>
        <end position="356"/>
    </location>
</feature>
<dbReference type="OrthoDB" id="2831558at2759"/>
<dbReference type="EMBL" id="NHYE01000643">
    <property type="protein sequence ID" value="PPR04285.1"/>
    <property type="molecule type" value="Genomic_DNA"/>
</dbReference>
<keyword evidence="3" id="KW-1185">Reference proteome</keyword>